<protein>
    <submittedName>
        <fullName evidence="2">(rape) hypothetical protein</fullName>
    </submittedName>
</protein>
<dbReference type="InterPro" id="IPR017451">
    <property type="entry name" value="F-box-assoc_interact_dom"/>
</dbReference>
<dbReference type="PANTHER" id="PTHR31111:SF113">
    <property type="entry name" value="F-BOX ASSOCIATED UBIQUITINATION EFFECTOR FAMILY PROTEIN"/>
    <property type="match status" value="1"/>
</dbReference>
<dbReference type="SUPFAM" id="SSF81383">
    <property type="entry name" value="F-box domain"/>
    <property type="match status" value="1"/>
</dbReference>
<dbReference type="Proteomes" id="UP001295469">
    <property type="component" value="Chromosome C05"/>
</dbReference>
<feature type="domain" description="F-box" evidence="1">
    <location>
        <begin position="28"/>
        <end position="68"/>
    </location>
</feature>
<dbReference type="Gene3D" id="1.20.1280.50">
    <property type="match status" value="1"/>
</dbReference>
<name>A0A816KP88_BRANA</name>
<dbReference type="PANTHER" id="PTHR31111">
    <property type="entry name" value="BNAA05G37150D PROTEIN-RELATED"/>
    <property type="match status" value="1"/>
</dbReference>
<dbReference type="CDD" id="cd22157">
    <property type="entry name" value="F-box_AtFBW1-like"/>
    <property type="match status" value="1"/>
</dbReference>
<dbReference type="InterPro" id="IPR036047">
    <property type="entry name" value="F-box-like_dom_sf"/>
</dbReference>
<accession>A0A816KP88</accession>
<proteinExistence type="predicted"/>
<evidence type="ECO:0000259" key="1">
    <source>
        <dbReference type="SMART" id="SM00256"/>
    </source>
</evidence>
<dbReference type="InterPro" id="IPR013187">
    <property type="entry name" value="F-box-assoc_dom_typ3"/>
</dbReference>
<dbReference type="AlphaFoldDB" id="A0A816KP88"/>
<dbReference type="SMART" id="SM00256">
    <property type="entry name" value="FBOX"/>
    <property type="match status" value="1"/>
</dbReference>
<reference evidence="2" key="1">
    <citation type="submission" date="2021-01" db="EMBL/GenBank/DDBJ databases">
        <authorList>
            <consortium name="Genoscope - CEA"/>
            <person name="William W."/>
        </authorList>
    </citation>
    <scope>NUCLEOTIDE SEQUENCE</scope>
</reference>
<dbReference type="NCBIfam" id="TIGR01640">
    <property type="entry name" value="F_box_assoc_1"/>
    <property type="match status" value="1"/>
</dbReference>
<organism evidence="2">
    <name type="scientific">Brassica napus</name>
    <name type="common">Rape</name>
    <dbReference type="NCBI Taxonomy" id="3708"/>
    <lineage>
        <taxon>Eukaryota</taxon>
        <taxon>Viridiplantae</taxon>
        <taxon>Streptophyta</taxon>
        <taxon>Embryophyta</taxon>
        <taxon>Tracheophyta</taxon>
        <taxon>Spermatophyta</taxon>
        <taxon>Magnoliopsida</taxon>
        <taxon>eudicotyledons</taxon>
        <taxon>Gunneridae</taxon>
        <taxon>Pentapetalae</taxon>
        <taxon>rosids</taxon>
        <taxon>malvids</taxon>
        <taxon>Brassicales</taxon>
        <taxon>Brassicaceae</taxon>
        <taxon>Brassiceae</taxon>
        <taxon>Brassica</taxon>
    </lineage>
</organism>
<dbReference type="InterPro" id="IPR001810">
    <property type="entry name" value="F-box_dom"/>
</dbReference>
<dbReference type="EMBL" id="HG994369">
    <property type="protein sequence ID" value="CAF1923571.1"/>
    <property type="molecule type" value="Genomic_DNA"/>
</dbReference>
<dbReference type="Pfam" id="PF00646">
    <property type="entry name" value="F-box"/>
    <property type="match status" value="1"/>
</dbReference>
<evidence type="ECO:0000313" key="2">
    <source>
        <dbReference type="EMBL" id="CAF1923571.1"/>
    </source>
</evidence>
<sequence length="414" mass="46936">MKPPRQNVWGTRRVTRSMTSPQQISLPIPDELVFEIFSRLPSKVIARCRCVCKLWSSMLCSQDFIQSFLTKSCARPQILFSCEAKFDICFWSVPQPQNMEGDSSAVAAANHLAPFRRYTRFLGCTNGLFVCGFEGLKNDSKFVTVICNPSTGQSLTLPRLKSRTRYEVETYLGYDPIAKEYKVLSMAFSRVNNVYISVDHQVLTLGTKRLSWRKVQCCIPHLPSSSIAVYICGHLPSSSMPICISGVLYYKAGAPCISSVEYIVESMVVCFDLRTEKFSSVKFLGTSCKEPTLVNYNGKLGLLMSGDSTYVNLERTSRSFELWVLGDAAKHEWSKHVYVLPPSWKNIVTETMRIIGMIGDEIVLSLCKQNKHLYVIYYNVESKMITKVGVQGMDVYRGCYLKTYLNYVEDVKLF</sequence>
<gene>
    <name evidence="2" type="ORF">DARMORV10_C05P01800.1</name>
</gene>
<dbReference type="Pfam" id="PF08268">
    <property type="entry name" value="FBA_3"/>
    <property type="match status" value="1"/>
</dbReference>